<keyword evidence="3" id="KW-1185">Reference proteome</keyword>
<name>A0ABS1N6C3_9ACTN</name>
<accession>A0ABS1N6C3</accession>
<evidence type="ECO:0000259" key="1">
    <source>
        <dbReference type="Pfam" id="PF04149"/>
    </source>
</evidence>
<gene>
    <name evidence="2" type="ORF">JK363_02195</name>
</gene>
<dbReference type="InterPro" id="IPR007278">
    <property type="entry name" value="DUF397"/>
</dbReference>
<protein>
    <submittedName>
        <fullName evidence="2">DUF397 domain-containing protein</fullName>
    </submittedName>
</protein>
<dbReference type="Pfam" id="PF04149">
    <property type="entry name" value="DUF397"/>
    <property type="match status" value="2"/>
</dbReference>
<evidence type="ECO:0000313" key="2">
    <source>
        <dbReference type="EMBL" id="MBL1095505.1"/>
    </source>
</evidence>
<dbReference type="Proteomes" id="UP000634229">
    <property type="component" value="Unassembled WGS sequence"/>
</dbReference>
<comment type="caution">
    <text evidence="2">The sequence shown here is derived from an EMBL/GenBank/DDBJ whole genome shotgun (WGS) entry which is preliminary data.</text>
</comment>
<proteinExistence type="predicted"/>
<dbReference type="RefSeq" id="WP_201870766.1">
    <property type="nucleotide sequence ID" value="NZ_JAERRF010000001.1"/>
</dbReference>
<feature type="domain" description="DUF397" evidence="1">
    <location>
        <begin position="7"/>
        <end position="24"/>
    </location>
</feature>
<dbReference type="EMBL" id="JAERRF010000001">
    <property type="protein sequence ID" value="MBL1095505.1"/>
    <property type="molecule type" value="Genomic_DNA"/>
</dbReference>
<reference evidence="2 3" key="1">
    <citation type="submission" date="2021-01" db="EMBL/GenBank/DDBJ databases">
        <title>WGS of actinomycetes isolated from Thailand.</title>
        <authorList>
            <person name="Thawai C."/>
        </authorList>
    </citation>
    <scope>NUCLEOTIDE SEQUENCE [LARGE SCALE GENOMIC DNA]</scope>
    <source>
        <strain evidence="2 3">CA1R205</strain>
    </source>
</reference>
<feature type="domain" description="DUF397" evidence="1">
    <location>
        <begin position="25"/>
        <end position="76"/>
    </location>
</feature>
<evidence type="ECO:0000313" key="3">
    <source>
        <dbReference type="Proteomes" id="UP000634229"/>
    </source>
</evidence>
<organism evidence="2 3">
    <name type="scientific">Streptomyces coffeae</name>
    <dbReference type="NCBI Taxonomy" id="621382"/>
    <lineage>
        <taxon>Bacteria</taxon>
        <taxon>Bacillati</taxon>
        <taxon>Actinomycetota</taxon>
        <taxon>Actinomycetes</taxon>
        <taxon>Kitasatosporales</taxon>
        <taxon>Streptomycetaceae</taxon>
        <taxon>Streptomyces</taxon>
    </lineage>
</organism>
<sequence>MTLKPFEWIKSSYSTADGPDCVEVAWMKSSYSTADGPACVEVAADPCGTIHIRDSKNPDGPQLAVAPATWTAFVSYASTVA</sequence>